<dbReference type="KEGG" id="tbd:Tbd_2536"/>
<dbReference type="OrthoDB" id="9949370at2"/>
<gene>
    <name evidence="2" type="ordered locus">Tbd_2536</name>
</gene>
<evidence type="ECO:0000256" key="1">
    <source>
        <dbReference type="SAM" id="SignalP"/>
    </source>
</evidence>
<dbReference type="AlphaFoldDB" id="Q3SFW7"/>
<feature type="chain" id="PRO_5004228814" evidence="1">
    <location>
        <begin position="28"/>
        <end position="99"/>
    </location>
</feature>
<evidence type="ECO:0000313" key="2">
    <source>
        <dbReference type="EMBL" id="AAZ98489.1"/>
    </source>
</evidence>
<sequence length="99" mass="10186">MAAMSRRHLISWLFTLSLLLGQASAFAHAIGHLHKSEGGVPDRVCEVCVAQANLGSAPPPAPLCLPGAAAVHLATTPISAAPTPDFHARPQARAPPPTV</sequence>
<dbReference type="Proteomes" id="UP000008291">
    <property type="component" value="Chromosome"/>
</dbReference>
<organism evidence="2 3">
    <name type="scientific">Thiobacillus denitrificans (strain ATCC 25259 / T1)</name>
    <dbReference type="NCBI Taxonomy" id="292415"/>
    <lineage>
        <taxon>Bacteria</taxon>
        <taxon>Pseudomonadati</taxon>
        <taxon>Pseudomonadota</taxon>
        <taxon>Betaproteobacteria</taxon>
        <taxon>Nitrosomonadales</taxon>
        <taxon>Thiobacillaceae</taxon>
        <taxon>Thiobacillus</taxon>
    </lineage>
</organism>
<keyword evidence="1" id="KW-0732">Signal</keyword>
<dbReference type="EMBL" id="CP000116">
    <property type="protein sequence ID" value="AAZ98489.1"/>
    <property type="molecule type" value="Genomic_DNA"/>
</dbReference>
<proteinExistence type="predicted"/>
<evidence type="ECO:0000313" key="3">
    <source>
        <dbReference type="Proteomes" id="UP000008291"/>
    </source>
</evidence>
<protein>
    <submittedName>
        <fullName evidence="2">Uncharacterized protein</fullName>
    </submittedName>
</protein>
<reference evidence="2 3" key="1">
    <citation type="journal article" date="2006" name="J. Bacteriol.">
        <title>The genome sequence of the obligately chemolithoautotrophic, facultatively anaerobic bacterium Thiobacillus denitrificans.</title>
        <authorList>
            <person name="Beller H.R."/>
            <person name="Chain P.S."/>
            <person name="Letain T.E."/>
            <person name="Chakicherla A."/>
            <person name="Larimer F.W."/>
            <person name="Richardson P.M."/>
            <person name="Coleman M.A."/>
            <person name="Wood A.P."/>
            <person name="Kelly D.P."/>
        </authorList>
    </citation>
    <scope>NUCLEOTIDE SEQUENCE [LARGE SCALE GENOMIC DNA]</scope>
    <source>
        <strain evidence="2 3">ATCC 25259</strain>
    </source>
</reference>
<dbReference type="STRING" id="292415.Tbd_2536"/>
<name>Q3SFW7_THIDA</name>
<dbReference type="HOGENOM" id="CLU_2319223_0_0_4"/>
<keyword evidence="3" id="KW-1185">Reference proteome</keyword>
<accession>Q3SFW7</accession>
<feature type="signal peptide" evidence="1">
    <location>
        <begin position="1"/>
        <end position="27"/>
    </location>
</feature>